<keyword evidence="6 7" id="KW-0472">Membrane</keyword>
<feature type="transmembrane region" description="Helical" evidence="7">
    <location>
        <begin position="31"/>
        <end position="49"/>
    </location>
</feature>
<reference evidence="9 10" key="1">
    <citation type="submission" date="2024-09" db="EMBL/GenBank/DDBJ databases">
        <title>Chromosome-scale assembly of Riccia sorocarpa.</title>
        <authorList>
            <person name="Paukszto L."/>
        </authorList>
    </citation>
    <scope>NUCLEOTIDE SEQUENCE [LARGE SCALE GENOMIC DNA]</scope>
    <source>
        <strain evidence="9">LP-2024</strain>
        <tissue evidence="9">Aerial parts of the thallus</tissue>
    </source>
</reference>
<evidence type="ECO:0000256" key="7">
    <source>
        <dbReference type="SAM" id="Phobius"/>
    </source>
</evidence>
<sequence>MYIALCIAIGTIFFNAGYSYTAITARAACVAFIVAFLTFMSVGSFPSFIEDMKVFTMERQNGHYGVSAFVIGNTLSSSESLMMAIASMVSNFMVGSLIGAGIQGMFILVSGFYRLPDDLPDPVWRYPMFYIAFHPYAFQGMLENDFTGLTFENINGPTFPRVESDYILRELYQVTVSRSKWWNWTILLLMAVGYRTIFYLLIRFSESLLPSIRAWIAMKFRSRRRTAETSKITVRDQESPLKEDS</sequence>
<evidence type="ECO:0000259" key="8">
    <source>
        <dbReference type="Pfam" id="PF01061"/>
    </source>
</evidence>
<comment type="similarity">
    <text evidence="2">Belongs to the ABC transporter superfamily. ABCG family. Eye pigment precursor importer (TC 3.A.1.204) subfamily.</text>
</comment>
<proteinExistence type="inferred from homology"/>
<dbReference type="EMBL" id="JBJQOH010000008">
    <property type="protein sequence ID" value="KAL3675467.1"/>
    <property type="molecule type" value="Genomic_DNA"/>
</dbReference>
<dbReference type="Pfam" id="PF01061">
    <property type="entry name" value="ABC2_membrane"/>
    <property type="match status" value="2"/>
</dbReference>
<dbReference type="InterPro" id="IPR052215">
    <property type="entry name" value="Plant_ABCG"/>
</dbReference>
<dbReference type="InterPro" id="IPR013525">
    <property type="entry name" value="ABC2_TM"/>
</dbReference>
<keyword evidence="4 7" id="KW-0812">Transmembrane</keyword>
<gene>
    <name evidence="9" type="ORF">R1sor_025415</name>
</gene>
<dbReference type="AlphaFoldDB" id="A0ABD3G8K4"/>
<evidence type="ECO:0000256" key="3">
    <source>
        <dbReference type="ARBA" id="ARBA00022448"/>
    </source>
</evidence>
<keyword evidence="3" id="KW-0813">Transport</keyword>
<feature type="transmembrane region" description="Helical" evidence="7">
    <location>
        <begin position="92"/>
        <end position="113"/>
    </location>
</feature>
<organism evidence="9 10">
    <name type="scientific">Riccia sorocarpa</name>
    <dbReference type="NCBI Taxonomy" id="122646"/>
    <lineage>
        <taxon>Eukaryota</taxon>
        <taxon>Viridiplantae</taxon>
        <taxon>Streptophyta</taxon>
        <taxon>Embryophyta</taxon>
        <taxon>Marchantiophyta</taxon>
        <taxon>Marchantiopsida</taxon>
        <taxon>Marchantiidae</taxon>
        <taxon>Marchantiales</taxon>
        <taxon>Ricciaceae</taxon>
        <taxon>Riccia</taxon>
    </lineage>
</organism>
<keyword evidence="10" id="KW-1185">Reference proteome</keyword>
<evidence type="ECO:0000256" key="6">
    <source>
        <dbReference type="ARBA" id="ARBA00023136"/>
    </source>
</evidence>
<evidence type="ECO:0000313" key="10">
    <source>
        <dbReference type="Proteomes" id="UP001633002"/>
    </source>
</evidence>
<evidence type="ECO:0000313" key="9">
    <source>
        <dbReference type="EMBL" id="KAL3675467.1"/>
    </source>
</evidence>
<dbReference type="PANTHER" id="PTHR48042:SF11">
    <property type="entry name" value="ABC TRANSPORTER G FAMILY MEMBER 11"/>
    <property type="match status" value="1"/>
</dbReference>
<feature type="transmembrane region" description="Helical" evidence="7">
    <location>
        <begin position="181"/>
        <end position="202"/>
    </location>
</feature>
<comment type="subcellular location">
    <subcellularLocation>
        <location evidence="1">Membrane</location>
        <topology evidence="1">Multi-pass membrane protein</topology>
    </subcellularLocation>
</comment>
<protein>
    <recommendedName>
        <fullName evidence="8">ABC-2 type transporter transmembrane domain-containing protein</fullName>
    </recommendedName>
</protein>
<comment type="caution">
    <text evidence="9">The sequence shown here is derived from an EMBL/GenBank/DDBJ whole genome shotgun (WGS) entry which is preliminary data.</text>
</comment>
<accession>A0ABD3G8K4</accession>
<feature type="domain" description="ABC-2 type transporter transmembrane" evidence="8">
    <location>
        <begin position="3"/>
        <end position="77"/>
    </location>
</feature>
<evidence type="ECO:0000256" key="1">
    <source>
        <dbReference type="ARBA" id="ARBA00004141"/>
    </source>
</evidence>
<name>A0ABD3G8K4_9MARC</name>
<dbReference type="GO" id="GO:0016020">
    <property type="term" value="C:membrane"/>
    <property type="evidence" value="ECO:0007669"/>
    <property type="project" value="UniProtKB-SubCell"/>
</dbReference>
<evidence type="ECO:0000256" key="4">
    <source>
        <dbReference type="ARBA" id="ARBA00022692"/>
    </source>
</evidence>
<keyword evidence="5 7" id="KW-1133">Transmembrane helix</keyword>
<dbReference type="PANTHER" id="PTHR48042">
    <property type="entry name" value="ABC TRANSPORTER G FAMILY MEMBER 11"/>
    <property type="match status" value="1"/>
</dbReference>
<feature type="domain" description="ABC-2 type transporter transmembrane" evidence="8">
    <location>
        <begin position="78"/>
        <end position="145"/>
    </location>
</feature>
<dbReference type="Proteomes" id="UP001633002">
    <property type="component" value="Unassembled WGS sequence"/>
</dbReference>
<evidence type="ECO:0000256" key="5">
    <source>
        <dbReference type="ARBA" id="ARBA00022989"/>
    </source>
</evidence>
<evidence type="ECO:0000256" key="2">
    <source>
        <dbReference type="ARBA" id="ARBA00005814"/>
    </source>
</evidence>